<keyword evidence="4" id="KW-1185">Reference proteome</keyword>
<sequence length="320" mass="35788">MRVKGCTVFSVLVIFSKSVLGGDDWKSLDRPVLDKGIFDVVRLHAEYAGVATCSSSAVTDWSCYHCVGNGENIGQYKDLLTGGSSYVAIDRNLKKIILGFRGTINLMGVIYDLDFIPIPYIQNGIKASMKVHGGIWKSFEGLKKGYRKHLLKALKIAISDGEPEKYEIVVVGLSLGAALATLAGFDIKLMMNNYTRVPELSDALKHFRKDKFYLHTFGSPRVGNRAMAQFMFEVISDGELTPRVLRVVNANDPIPHAGMRFLGFHHIPHEIWIGYDRVTTFECNDVINGTIREDPLCSSSIDSYNAYKHIEYWDATYTLC</sequence>
<organism evidence="3 4">
    <name type="scientific">Basidiobolus ranarum</name>
    <dbReference type="NCBI Taxonomy" id="34480"/>
    <lineage>
        <taxon>Eukaryota</taxon>
        <taxon>Fungi</taxon>
        <taxon>Fungi incertae sedis</taxon>
        <taxon>Zoopagomycota</taxon>
        <taxon>Entomophthoromycotina</taxon>
        <taxon>Basidiobolomycetes</taxon>
        <taxon>Basidiobolales</taxon>
        <taxon>Basidiobolaceae</taxon>
        <taxon>Basidiobolus</taxon>
    </lineage>
</organism>
<comment type="caution">
    <text evidence="3">The sequence shown here is derived from an EMBL/GenBank/DDBJ whole genome shotgun (WGS) entry which is preliminary data.</text>
</comment>
<dbReference type="CDD" id="cd00519">
    <property type="entry name" value="Lipase_3"/>
    <property type="match status" value="1"/>
</dbReference>
<evidence type="ECO:0000313" key="3">
    <source>
        <dbReference type="EMBL" id="KAK9718034.1"/>
    </source>
</evidence>
<dbReference type="PANTHER" id="PTHR45856">
    <property type="entry name" value="ALPHA/BETA-HYDROLASES SUPERFAMILY PROTEIN"/>
    <property type="match status" value="1"/>
</dbReference>
<evidence type="ECO:0000259" key="2">
    <source>
        <dbReference type="Pfam" id="PF01764"/>
    </source>
</evidence>
<dbReference type="InterPro" id="IPR051218">
    <property type="entry name" value="Sec_MonoDiacylglyc_Lipase"/>
</dbReference>
<dbReference type="InterPro" id="IPR029058">
    <property type="entry name" value="AB_hydrolase_fold"/>
</dbReference>
<dbReference type="Pfam" id="PF01764">
    <property type="entry name" value="Lipase_3"/>
    <property type="match status" value="1"/>
</dbReference>
<dbReference type="Proteomes" id="UP001479436">
    <property type="component" value="Unassembled WGS sequence"/>
</dbReference>
<accession>A0ABR2W2S0</accession>
<reference evidence="3 4" key="1">
    <citation type="submission" date="2023-04" db="EMBL/GenBank/DDBJ databases">
        <title>Genome of Basidiobolus ranarum AG-B5.</title>
        <authorList>
            <person name="Stajich J.E."/>
            <person name="Carter-House D."/>
            <person name="Gryganskyi A."/>
        </authorList>
    </citation>
    <scope>NUCLEOTIDE SEQUENCE [LARGE SCALE GENOMIC DNA]</scope>
    <source>
        <strain evidence="3 4">AG-B5</strain>
    </source>
</reference>
<feature type="chain" id="PRO_5046066876" description="Fungal lipase-type domain-containing protein" evidence="1">
    <location>
        <begin position="22"/>
        <end position="320"/>
    </location>
</feature>
<dbReference type="EMBL" id="JASJQH010007113">
    <property type="protein sequence ID" value="KAK9718034.1"/>
    <property type="molecule type" value="Genomic_DNA"/>
</dbReference>
<evidence type="ECO:0000313" key="4">
    <source>
        <dbReference type="Proteomes" id="UP001479436"/>
    </source>
</evidence>
<dbReference type="InterPro" id="IPR002921">
    <property type="entry name" value="Fungal_lipase-type"/>
</dbReference>
<evidence type="ECO:0000256" key="1">
    <source>
        <dbReference type="SAM" id="SignalP"/>
    </source>
</evidence>
<name>A0ABR2W2S0_9FUNG</name>
<gene>
    <name evidence="3" type="ORF">K7432_005788</name>
</gene>
<keyword evidence="1" id="KW-0732">Signal</keyword>
<dbReference type="Gene3D" id="3.40.50.1820">
    <property type="entry name" value="alpha/beta hydrolase"/>
    <property type="match status" value="1"/>
</dbReference>
<feature type="signal peptide" evidence="1">
    <location>
        <begin position="1"/>
        <end position="21"/>
    </location>
</feature>
<feature type="domain" description="Fungal lipase-type" evidence="2">
    <location>
        <begin position="98"/>
        <end position="257"/>
    </location>
</feature>
<dbReference type="SUPFAM" id="SSF53474">
    <property type="entry name" value="alpha/beta-Hydrolases"/>
    <property type="match status" value="1"/>
</dbReference>
<protein>
    <recommendedName>
        <fullName evidence="2">Fungal lipase-type domain-containing protein</fullName>
    </recommendedName>
</protein>
<proteinExistence type="predicted"/>
<dbReference type="PANTHER" id="PTHR45856:SF24">
    <property type="entry name" value="FUNGAL LIPASE-LIKE DOMAIN-CONTAINING PROTEIN"/>
    <property type="match status" value="1"/>
</dbReference>